<dbReference type="Pfam" id="PF03190">
    <property type="entry name" value="Thioredox_DsbH"/>
    <property type="match status" value="1"/>
</dbReference>
<keyword evidence="3" id="KW-1185">Reference proteome</keyword>
<dbReference type="PIRSF" id="PIRSF006402">
    <property type="entry name" value="UCP006402_thioredoxin"/>
    <property type="match status" value="1"/>
</dbReference>
<dbReference type="RefSeq" id="WP_120191428.1">
    <property type="nucleotide sequence ID" value="NZ_RAPK01000006.1"/>
</dbReference>
<dbReference type="InterPro" id="IPR024705">
    <property type="entry name" value="Ssp411"/>
</dbReference>
<dbReference type="PANTHER" id="PTHR42899:SF1">
    <property type="entry name" value="SPERMATOGENESIS-ASSOCIATED PROTEIN 20"/>
    <property type="match status" value="1"/>
</dbReference>
<dbReference type="PANTHER" id="PTHR42899">
    <property type="entry name" value="SPERMATOGENESIS-ASSOCIATED PROTEIN 20"/>
    <property type="match status" value="1"/>
</dbReference>
<dbReference type="GO" id="GO:0005975">
    <property type="term" value="P:carbohydrate metabolic process"/>
    <property type="evidence" value="ECO:0007669"/>
    <property type="project" value="InterPro"/>
</dbReference>
<accession>A0A419V7G1</accession>
<dbReference type="OrthoDB" id="9762614at2"/>
<dbReference type="Gene3D" id="1.50.10.20">
    <property type="match status" value="1"/>
</dbReference>
<dbReference type="InterPro" id="IPR008928">
    <property type="entry name" value="6-hairpin_glycosidase_sf"/>
</dbReference>
<dbReference type="EMBL" id="RAPK01000006">
    <property type="protein sequence ID" value="RKD76005.1"/>
    <property type="molecule type" value="Genomic_DNA"/>
</dbReference>
<comment type="caution">
    <text evidence="2">The sequence shown here is derived from an EMBL/GenBank/DDBJ whole genome shotgun (WGS) entry which is preliminary data.</text>
</comment>
<dbReference type="InterPro" id="IPR036249">
    <property type="entry name" value="Thioredoxin-like_sf"/>
</dbReference>
<dbReference type="Gene3D" id="1.50.10.10">
    <property type="match status" value="1"/>
</dbReference>
<protein>
    <recommendedName>
        <fullName evidence="1">Spermatogenesis-associated protein 20-like TRX domain-containing protein</fullName>
    </recommendedName>
</protein>
<dbReference type="InterPro" id="IPR012341">
    <property type="entry name" value="6hp_glycosidase-like_sf"/>
</dbReference>
<sequence>MNRLQYEKSPYLLQHKDNPVDWFPWGEEAFEKARKENKPVLVSIGYSSCHWCHVMEEESFADEKTAALLNERMVAVKVDREERPDIDALYMKACQAMTGRGGWPLNVFLTPEQKPFYAGTYFPKQGMQGLPGMTDVVTQLSDKYNEDPDKIAEVGSKMEMVLQPGDASSQMDIGHETLAQGYQQLFHSFDKLHGGFGSAPKFPTPHTILFLLRYYQNTNEEEALHMAVQTLDHMASGGIYDHIGFGFSRYSVDDKWLVPHFEKMVYDNALLLMAYTEAYQITKERRFRETALSIQTYLLRDMQDGQGGFYSGEDADSEGVEGKFYVWTPEEVKQVLGEETGEQYCAVYDITGQGNFEGKSIPNTIDSSISEAALSFRMEDEAFREKLEDARKKLFEARKKRTAPFKDDKILTSWNGLVIAALAKAGRVFKEAGGLIAAKQAYSFIEKELYAGERLMVRWREGEVKHKGFLEDYANMLWASIEMYESTFELHYLEQAKALGHEMIRLFWDEAEGGFFFYGSDAESLLVRPKETSDGAMPSGNSVAAYQLLRLGRLTGDPVFENTAKACVQAFSGNLARHPQSHMYFLQVLGALVVSSKEVVVLSSMEDEETKYIVDALQEDFHPNVTFLVAEEAEQFKPAVRFVKGYKKLENSTTIYVCENYSCHTPVTSAAEALNLINETME</sequence>
<dbReference type="SUPFAM" id="SSF52833">
    <property type="entry name" value="Thioredoxin-like"/>
    <property type="match status" value="1"/>
</dbReference>
<dbReference type="InterPro" id="IPR004879">
    <property type="entry name" value="Ssp411-like_TRX"/>
</dbReference>
<evidence type="ECO:0000313" key="3">
    <source>
        <dbReference type="Proteomes" id="UP000285120"/>
    </source>
</evidence>
<reference evidence="2 3" key="1">
    <citation type="submission" date="2018-09" db="EMBL/GenBank/DDBJ databases">
        <title>Genomic Encyclopedia of Archaeal and Bacterial Type Strains, Phase II (KMG-II): from individual species to whole genera.</title>
        <authorList>
            <person name="Goeker M."/>
        </authorList>
    </citation>
    <scope>NUCLEOTIDE SEQUENCE [LARGE SCALE GENOMIC DNA]</scope>
    <source>
        <strain evidence="2 3">DSM 17008</strain>
    </source>
</reference>
<dbReference type="SUPFAM" id="SSF48208">
    <property type="entry name" value="Six-hairpin glycosidases"/>
    <property type="match status" value="1"/>
</dbReference>
<gene>
    <name evidence="2" type="ORF">ATL39_0217</name>
</gene>
<dbReference type="Proteomes" id="UP000285120">
    <property type="component" value="Unassembled WGS sequence"/>
</dbReference>
<organism evidence="2 3">
    <name type="scientific">Sinobaca qinghaiensis</name>
    <dbReference type="NCBI Taxonomy" id="342944"/>
    <lineage>
        <taxon>Bacteria</taxon>
        <taxon>Bacillati</taxon>
        <taxon>Bacillota</taxon>
        <taxon>Bacilli</taxon>
        <taxon>Bacillales</taxon>
        <taxon>Sporolactobacillaceae</taxon>
        <taxon>Sinobaca</taxon>
    </lineage>
</organism>
<dbReference type="CDD" id="cd02955">
    <property type="entry name" value="SSP411"/>
    <property type="match status" value="1"/>
</dbReference>
<dbReference type="AlphaFoldDB" id="A0A419V7G1"/>
<dbReference type="Gene3D" id="3.40.30.10">
    <property type="entry name" value="Glutaredoxin"/>
    <property type="match status" value="1"/>
</dbReference>
<name>A0A419V7G1_9BACL</name>
<proteinExistence type="predicted"/>
<feature type="domain" description="Spermatogenesis-associated protein 20-like TRX" evidence="1">
    <location>
        <begin position="2"/>
        <end position="160"/>
    </location>
</feature>
<evidence type="ECO:0000313" key="2">
    <source>
        <dbReference type="EMBL" id="RKD76005.1"/>
    </source>
</evidence>
<evidence type="ECO:0000259" key="1">
    <source>
        <dbReference type="Pfam" id="PF03190"/>
    </source>
</evidence>